<protein>
    <submittedName>
        <fullName evidence="1">Pax-A</fullName>
    </submittedName>
</protein>
<accession>A0A069DLR8</accession>
<proteinExistence type="evidence at transcript level"/>
<reference evidence="1" key="1">
    <citation type="journal article" date="2014" name="PLoS Genet.">
        <title>Differential Responses to Wnt and PCP Disruption Predict Expression and Developmental Function of Conserved and Novel Genes in a Cnidarian.</title>
        <authorList>
            <person name="Lapebie P."/>
            <person name="Ruggiero A."/>
            <person name="Barreau C."/>
            <person name="Chevalier S."/>
            <person name="Chang P."/>
            <person name="Dru P."/>
            <person name="Houliston E."/>
            <person name="Momose T."/>
        </authorList>
    </citation>
    <scope>NUCLEOTIDE SEQUENCE</scope>
</reference>
<organism evidence="1">
    <name type="scientific">Clytia hemisphaerica</name>
    <dbReference type="NCBI Taxonomy" id="252671"/>
    <lineage>
        <taxon>Eukaryota</taxon>
        <taxon>Metazoa</taxon>
        <taxon>Cnidaria</taxon>
        <taxon>Hydrozoa</taxon>
        <taxon>Hydroidolina</taxon>
        <taxon>Leptothecata</taxon>
        <taxon>Obeliida</taxon>
        <taxon>Clytiidae</taxon>
        <taxon>Clytia</taxon>
    </lineage>
</organism>
<name>A0A069DLR8_9CNID</name>
<evidence type="ECO:0000313" key="1">
    <source>
        <dbReference type="EMBL" id="JAC84873.1"/>
    </source>
</evidence>
<sequence length="85" mass="9635">MAAHYPIICAIALSNSHNVVSALPKFHANYLFPTDVSAKYWGDIMKLDLCARVRLAAVNRKSQRLKLFIELLNLKKRTHACLRGK</sequence>
<dbReference type="EMBL" id="GBGP01000328">
    <property type="protein sequence ID" value="JAC84873.1"/>
    <property type="molecule type" value="mRNA"/>
</dbReference>
<dbReference type="AlphaFoldDB" id="A0A069DLR8"/>